<organism evidence="1 2">
    <name type="scientific">Pleurodeles waltl</name>
    <name type="common">Iberian ribbed newt</name>
    <dbReference type="NCBI Taxonomy" id="8319"/>
    <lineage>
        <taxon>Eukaryota</taxon>
        <taxon>Metazoa</taxon>
        <taxon>Chordata</taxon>
        <taxon>Craniata</taxon>
        <taxon>Vertebrata</taxon>
        <taxon>Euteleostomi</taxon>
        <taxon>Amphibia</taxon>
        <taxon>Batrachia</taxon>
        <taxon>Caudata</taxon>
        <taxon>Salamandroidea</taxon>
        <taxon>Salamandridae</taxon>
        <taxon>Pleurodelinae</taxon>
        <taxon>Pleurodeles</taxon>
    </lineage>
</organism>
<evidence type="ECO:0000313" key="2">
    <source>
        <dbReference type="Proteomes" id="UP001066276"/>
    </source>
</evidence>
<keyword evidence="2" id="KW-1185">Reference proteome</keyword>
<comment type="caution">
    <text evidence="1">The sequence shown here is derived from an EMBL/GenBank/DDBJ whole genome shotgun (WGS) entry which is preliminary data.</text>
</comment>
<dbReference type="AlphaFoldDB" id="A0AAV7VXQ8"/>
<gene>
    <name evidence="1" type="ORF">NDU88_000974</name>
</gene>
<name>A0AAV7VXQ8_PLEWA</name>
<dbReference type="EMBL" id="JANPWB010000002">
    <property type="protein sequence ID" value="KAJ1205544.1"/>
    <property type="molecule type" value="Genomic_DNA"/>
</dbReference>
<sequence length="221" mass="23971">MLSDLTVPPVCVSVLAPSRPRRLLVLKVRGGGGRSRFRAPASLLMFPSRRLGLFSPSLVARVQGTLSLPRGSRHFVSLLLFSIGSGTPSRTAVAPQTLVYSELRRLPSISLICFGGCGARGIRIIVRWSVAAGSSALHMLLHRPLAMPPGPKYYYFNIGHDVDVKALCLWRPEKENGLSRPLLHHEGLRRARALVAFAALQLVVCSFKAPEPALVSSSYGV</sequence>
<protein>
    <submittedName>
        <fullName evidence="1">Uncharacterized protein</fullName>
    </submittedName>
</protein>
<accession>A0AAV7VXQ8</accession>
<evidence type="ECO:0000313" key="1">
    <source>
        <dbReference type="EMBL" id="KAJ1205544.1"/>
    </source>
</evidence>
<dbReference type="Proteomes" id="UP001066276">
    <property type="component" value="Chromosome 1_2"/>
</dbReference>
<proteinExistence type="predicted"/>
<reference evidence="1" key="1">
    <citation type="journal article" date="2022" name="bioRxiv">
        <title>Sequencing and chromosome-scale assembly of the giantPleurodeles waltlgenome.</title>
        <authorList>
            <person name="Brown T."/>
            <person name="Elewa A."/>
            <person name="Iarovenko S."/>
            <person name="Subramanian E."/>
            <person name="Araus A.J."/>
            <person name="Petzold A."/>
            <person name="Susuki M."/>
            <person name="Suzuki K.-i.T."/>
            <person name="Hayashi T."/>
            <person name="Toyoda A."/>
            <person name="Oliveira C."/>
            <person name="Osipova E."/>
            <person name="Leigh N.D."/>
            <person name="Simon A."/>
            <person name="Yun M.H."/>
        </authorList>
    </citation>
    <scope>NUCLEOTIDE SEQUENCE</scope>
    <source>
        <strain evidence="1">20211129_DDA</strain>
        <tissue evidence="1">Liver</tissue>
    </source>
</reference>